<organism evidence="1">
    <name type="scientific">viral metagenome</name>
    <dbReference type="NCBI Taxonomy" id="1070528"/>
    <lineage>
        <taxon>unclassified sequences</taxon>
        <taxon>metagenomes</taxon>
        <taxon>organismal metagenomes</taxon>
    </lineage>
</organism>
<dbReference type="GO" id="GO:0003676">
    <property type="term" value="F:nucleic acid binding"/>
    <property type="evidence" value="ECO:0007669"/>
    <property type="project" value="InterPro"/>
</dbReference>
<accession>A0A6C0CLA4</accession>
<sequence length="214" mass="24266">MIEVGIDMSLSSPALYAWNSTGNTYHILCFQQRKTDSEIINELVGRNTYLTRKAYPLEEEHRWAKVVYIVGEIMKWLDTIRGNQPVRAFIENYAFGMGGGAFGQSSSVSKLCELGGCLRYELWQRKWEFTELAITSVKKRFASDGRAEKHEMCATFKALGFPDLSPVLQCEYHQHPLEDVVDACAILTTGHNSYLPSPIAMSSDSGRRTRLDKR</sequence>
<reference evidence="1" key="1">
    <citation type="journal article" date="2020" name="Nature">
        <title>Giant virus diversity and host interactions through global metagenomics.</title>
        <authorList>
            <person name="Schulz F."/>
            <person name="Roux S."/>
            <person name="Paez-Espino D."/>
            <person name="Jungbluth S."/>
            <person name="Walsh D.A."/>
            <person name="Denef V.J."/>
            <person name="McMahon K.D."/>
            <person name="Konstantinidis K.T."/>
            <person name="Eloe-Fadrosh E.A."/>
            <person name="Kyrpides N.C."/>
            <person name="Woyke T."/>
        </authorList>
    </citation>
    <scope>NUCLEOTIDE SEQUENCE</scope>
    <source>
        <strain evidence="1">GVMAG-M-3300021354-14</strain>
    </source>
</reference>
<dbReference type="EMBL" id="MN739448">
    <property type="protein sequence ID" value="QHT04997.1"/>
    <property type="molecule type" value="Genomic_DNA"/>
</dbReference>
<proteinExistence type="predicted"/>
<dbReference type="InterPro" id="IPR036397">
    <property type="entry name" value="RNaseH_sf"/>
</dbReference>
<dbReference type="AlphaFoldDB" id="A0A6C0CLA4"/>
<name>A0A6C0CLA4_9ZZZZ</name>
<evidence type="ECO:0000313" key="1">
    <source>
        <dbReference type="EMBL" id="QHT04997.1"/>
    </source>
</evidence>
<evidence type="ECO:0008006" key="2">
    <source>
        <dbReference type="Google" id="ProtNLM"/>
    </source>
</evidence>
<dbReference type="Gene3D" id="3.30.420.10">
    <property type="entry name" value="Ribonuclease H-like superfamily/Ribonuclease H"/>
    <property type="match status" value="1"/>
</dbReference>
<protein>
    <recommendedName>
        <fullName evidence="2">Holliday junction resolvase RuvC</fullName>
    </recommendedName>
</protein>